<dbReference type="Gene3D" id="3.30.565.10">
    <property type="entry name" value="Histidine kinase-like ATPase, C-terminal domain"/>
    <property type="match status" value="1"/>
</dbReference>
<organism evidence="8 9">
    <name type="scientific">Clostridium punense</name>
    <dbReference type="NCBI Taxonomy" id="1054297"/>
    <lineage>
        <taxon>Bacteria</taxon>
        <taxon>Bacillati</taxon>
        <taxon>Bacillota</taxon>
        <taxon>Clostridia</taxon>
        <taxon>Eubacteriales</taxon>
        <taxon>Clostridiaceae</taxon>
        <taxon>Clostridium</taxon>
    </lineage>
</organism>
<dbReference type="InterPro" id="IPR003594">
    <property type="entry name" value="HATPase_dom"/>
</dbReference>
<reference evidence="8 9" key="1">
    <citation type="submission" date="2021-03" db="EMBL/GenBank/DDBJ databases">
        <title>Genomic Encyclopedia of Type Strains, Phase IV (KMG-IV): sequencing the most valuable type-strain genomes for metagenomic binning, comparative biology and taxonomic classification.</title>
        <authorList>
            <person name="Goeker M."/>
        </authorList>
    </citation>
    <scope>NUCLEOTIDE SEQUENCE [LARGE SCALE GENOMIC DNA]</scope>
    <source>
        <strain evidence="8 9">DSM 28650</strain>
    </source>
</reference>
<keyword evidence="6" id="KW-0812">Transmembrane</keyword>
<evidence type="ECO:0000259" key="7">
    <source>
        <dbReference type="PROSITE" id="PS50109"/>
    </source>
</evidence>
<sequence>MYKIFKFLTFRYFQRIAIKLKYLPFIVVIAISFNMLLPYSSALANTTEVKNILIITSYEQNEYWESNVLKGIYDNLKFENIKPIYKVEYLSITGKDENYFDTQAQLLSLKYKDTKFDLVIVIDDEALNFFSSYGKDIFGQIPTVYGGINNHKNLYKSPYNTYAGVVEHYNVNSLTDLILNAHPNIQQVNVILNNSTFSSVMEEEIKSSLAYWSTNIKFNFIKEEYIEDISAKLENLPSPRVYLLVGNFKTKDNFLVPYSEAISKIKACGDCSIYSLNGGYIDDCGVIGGYVLSGIDHGKLIAQISVRVLNGESPKSISTIHDNNGVFTFNYYELIKNKIPEDSLPKNTLIRNRPTLSGSRLYLTVISVSLLIILCISIIIYQFKERLKNITRIKYEKKRYEDVLEYDKMKTEFLANISHELRTPLNVMLSGLQLLEMHKNKGDLVFKNEELIEKAYYVKQNGYRLLRLINNLIDVTKIDSGFFHLQLETKNIVEVIEDITLSIGEYMKQKGINLIFDTNEEELYISIDTDKIERVMLNLLSNAIKFTPENGTILVTVNCSDDLVKVSVKDDGIGIPRSMQKEIFNRFTQVDSSLHRNKQGSGIGLSLVKSLVELHKGKIYVESLEGKGSTFTFELPVAKDKENPEVAVTSLDGDKSAYNEKIVLEFSDIHESNNF</sequence>
<dbReference type="EMBL" id="JAGGLL010000025">
    <property type="protein sequence ID" value="MBP2023221.1"/>
    <property type="molecule type" value="Genomic_DNA"/>
</dbReference>
<dbReference type="CDD" id="cd16922">
    <property type="entry name" value="HATPase_EvgS-ArcB-TorS-like"/>
    <property type="match status" value="1"/>
</dbReference>
<evidence type="ECO:0000256" key="3">
    <source>
        <dbReference type="ARBA" id="ARBA00022553"/>
    </source>
</evidence>
<keyword evidence="9" id="KW-1185">Reference proteome</keyword>
<keyword evidence="6" id="KW-1133">Transmembrane helix</keyword>
<dbReference type="InterPro" id="IPR036097">
    <property type="entry name" value="HisK_dim/P_sf"/>
</dbReference>
<name>A0ABS4K7W9_9CLOT</name>
<proteinExistence type="predicted"/>
<dbReference type="SUPFAM" id="SSF55874">
    <property type="entry name" value="ATPase domain of HSP90 chaperone/DNA topoisomerase II/histidine kinase"/>
    <property type="match status" value="1"/>
</dbReference>
<evidence type="ECO:0000256" key="1">
    <source>
        <dbReference type="ARBA" id="ARBA00000085"/>
    </source>
</evidence>
<dbReference type="GO" id="GO:0016301">
    <property type="term" value="F:kinase activity"/>
    <property type="evidence" value="ECO:0007669"/>
    <property type="project" value="UniProtKB-KW"/>
</dbReference>
<dbReference type="Pfam" id="PF02518">
    <property type="entry name" value="HATPase_c"/>
    <property type="match status" value="1"/>
</dbReference>
<dbReference type="PANTHER" id="PTHR43547">
    <property type="entry name" value="TWO-COMPONENT HISTIDINE KINASE"/>
    <property type="match status" value="1"/>
</dbReference>
<protein>
    <recommendedName>
        <fullName evidence="2">histidine kinase</fullName>
        <ecNumber evidence="2">2.7.13.3</ecNumber>
    </recommendedName>
</protein>
<dbReference type="PANTHER" id="PTHR43547:SF2">
    <property type="entry name" value="HYBRID SIGNAL TRANSDUCTION HISTIDINE KINASE C"/>
    <property type="match status" value="1"/>
</dbReference>
<dbReference type="RefSeq" id="WP_021285553.1">
    <property type="nucleotide sequence ID" value="NZ_JAGGLL010000025.1"/>
</dbReference>
<keyword evidence="3" id="KW-0597">Phosphoprotein</keyword>
<dbReference type="Gene3D" id="3.40.50.2300">
    <property type="match status" value="2"/>
</dbReference>
<keyword evidence="4 8" id="KW-0418">Kinase</keyword>
<evidence type="ECO:0000313" key="8">
    <source>
        <dbReference type="EMBL" id="MBP2023221.1"/>
    </source>
</evidence>
<dbReference type="Pfam" id="PF00512">
    <property type="entry name" value="HisKA"/>
    <property type="match status" value="1"/>
</dbReference>
<evidence type="ECO:0000256" key="6">
    <source>
        <dbReference type="SAM" id="Phobius"/>
    </source>
</evidence>
<comment type="catalytic activity">
    <reaction evidence="1">
        <text>ATP + protein L-histidine = ADP + protein N-phospho-L-histidine.</text>
        <dbReference type="EC" id="2.7.13.3"/>
    </reaction>
</comment>
<evidence type="ECO:0000313" key="9">
    <source>
        <dbReference type="Proteomes" id="UP001519308"/>
    </source>
</evidence>
<accession>A0ABS4K7W9</accession>
<evidence type="ECO:0000256" key="2">
    <source>
        <dbReference type="ARBA" id="ARBA00012438"/>
    </source>
</evidence>
<dbReference type="InterPro" id="IPR036890">
    <property type="entry name" value="HATPase_C_sf"/>
</dbReference>
<dbReference type="PRINTS" id="PR00344">
    <property type="entry name" value="BCTRLSENSOR"/>
</dbReference>
<dbReference type="SMART" id="SM00388">
    <property type="entry name" value="HisKA"/>
    <property type="match status" value="1"/>
</dbReference>
<dbReference type="InterPro" id="IPR007487">
    <property type="entry name" value="ABC_transpt-TYRBP-like"/>
</dbReference>
<dbReference type="InterPro" id="IPR004358">
    <property type="entry name" value="Sig_transdc_His_kin-like_C"/>
</dbReference>
<feature type="transmembrane region" description="Helical" evidence="6">
    <location>
        <begin position="361"/>
        <end position="383"/>
    </location>
</feature>
<dbReference type="Proteomes" id="UP001519308">
    <property type="component" value="Unassembled WGS sequence"/>
</dbReference>
<keyword evidence="4 8" id="KW-0808">Transferase</keyword>
<dbReference type="SMART" id="SM00387">
    <property type="entry name" value="HATPase_c"/>
    <property type="match status" value="1"/>
</dbReference>
<feature type="domain" description="Histidine kinase" evidence="7">
    <location>
        <begin position="416"/>
        <end position="639"/>
    </location>
</feature>
<dbReference type="InterPro" id="IPR005467">
    <property type="entry name" value="His_kinase_dom"/>
</dbReference>
<dbReference type="Pfam" id="PF04392">
    <property type="entry name" value="ABC_sub_bind"/>
    <property type="match status" value="1"/>
</dbReference>
<dbReference type="PROSITE" id="PS50109">
    <property type="entry name" value="HIS_KIN"/>
    <property type="match status" value="1"/>
</dbReference>
<dbReference type="InterPro" id="IPR003661">
    <property type="entry name" value="HisK_dim/P_dom"/>
</dbReference>
<dbReference type="SUPFAM" id="SSF47384">
    <property type="entry name" value="Homodimeric domain of signal transducing histidine kinase"/>
    <property type="match status" value="1"/>
</dbReference>
<evidence type="ECO:0000256" key="4">
    <source>
        <dbReference type="ARBA" id="ARBA00022777"/>
    </source>
</evidence>
<dbReference type="EC" id="2.7.13.3" evidence="2"/>
<feature type="transmembrane region" description="Helical" evidence="6">
    <location>
        <begin position="20"/>
        <end position="39"/>
    </location>
</feature>
<comment type="caution">
    <text evidence="8">The sequence shown here is derived from an EMBL/GenBank/DDBJ whole genome shotgun (WGS) entry which is preliminary data.</text>
</comment>
<keyword evidence="6" id="KW-0472">Membrane</keyword>
<dbReference type="CDD" id="cd00082">
    <property type="entry name" value="HisKA"/>
    <property type="match status" value="1"/>
</dbReference>
<gene>
    <name evidence="8" type="ORF">J2Z44_003058</name>
</gene>
<evidence type="ECO:0000256" key="5">
    <source>
        <dbReference type="ARBA" id="ARBA00023012"/>
    </source>
</evidence>
<dbReference type="Gene3D" id="1.10.287.130">
    <property type="match status" value="1"/>
</dbReference>
<keyword evidence="5" id="KW-0902">Two-component regulatory system</keyword>